<proteinExistence type="inferred from homology"/>
<keyword evidence="3 6" id="KW-0518">Myosin</keyword>
<evidence type="ECO:0008006" key="12">
    <source>
        <dbReference type="Google" id="ProtNLM"/>
    </source>
</evidence>
<dbReference type="GO" id="GO:0005524">
    <property type="term" value="F:ATP binding"/>
    <property type="evidence" value="ECO:0007669"/>
    <property type="project" value="UniProtKB-UniRule"/>
</dbReference>
<dbReference type="GO" id="GO:0005737">
    <property type="term" value="C:cytoplasm"/>
    <property type="evidence" value="ECO:0007669"/>
    <property type="project" value="TreeGrafter"/>
</dbReference>
<comment type="similarity">
    <text evidence="6">Belongs to the TRAFAC class myosin-kinesin ATPase superfamily. Myosin family.</text>
</comment>
<feature type="region of interest" description="Disordered" evidence="7">
    <location>
        <begin position="180"/>
        <end position="200"/>
    </location>
</feature>
<evidence type="ECO:0000259" key="9">
    <source>
        <dbReference type="PROSITE" id="PS51757"/>
    </source>
</evidence>
<dbReference type="STRING" id="7398.A0A1A9ZLB5"/>
<dbReference type="InterPro" id="IPR027417">
    <property type="entry name" value="P-loop_NTPase"/>
</dbReference>
<evidence type="ECO:0000256" key="7">
    <source>
        <dbReference type="SAM" id="MobiDB-lite"/>
    </source>
</evidence>
<evidence type="ECO:0000256" key="3">
    <source>
        <dbReference type="ARBA" id="ARBA00023123"/>
    </source>
</evidence>
<dbReference type="PANTHER" id="PTHR13140">
    <property type="entry name" value="MYOSIN"/>
    <property type="match status" value="1"/>
</dbReference>
<evidence type="ECO:0000256" key="4">
    <source>
        <dbReference type="ARBA" id="ARBA00023175"/>
    </source>
</evidence>
<organism evidence="10 11">
    <name type="scientific">Glossina pallidipes</name>
    <name type="common">Tsetse fly</name>
    <dbReference type="NCBI Taxonomy" id="7398"/>
    <lineage>
        <taxon>Eukaryota</taxon>
        <taxon>Metazoa</taxon>
        <taxon>Ecdysozoa</taxon>
        <taxon>Arthropoda</taxon>
        <taxon>Hexapoda</taxon>
        <taxon>Insecta</taxon>
        <taxon>Pterygota</taxon>
        <taxon>Neoptera</taxon>
        <taxon>Endopterygota</taxon>
        <taxon>Diptera</taxon>
        <taxon>Brachycera</taxon>
        <taxon>Muscomorpha</taxon>
        <taxon>Hippoboscoidea</taxon>
        <taxon>Glossinidae</taxon>
        <taxon>Glossina</taxon>
    </lineage>
</organism>
<feature type="region of interest" description="Disordered" evidence="7">
    <location>
        <begin position="369"/>
        <end position="389"/>
    </location>
</feature>
<feature type="compositionally biased region" description="Polar residues" evidence="7">
    <location>
        <begin position="408"/>
        <end position="421"/>
    </location>
</feature>
<dbReference type="PROSITE" id="PS50096">
    <property type="entry name" value="IQ"/>
    <property type="match status" value="1"/>
</dbReference>
<feature type="domain" description="Myosin motor" evidence="8">
    <location>
        <begin position="5"/>
        <end position="1109"/>
    </location>
</feature>
<keyword evidence="5 6" id="KW-0009">Actin-binding</keyword>
<dbReference type="Gene3D" id="1.20.58.530">
    <property type="match status" value="1"/>
</dbReference>
<protein>
    <recommendedName>
        <fullName evidence="12">Myosin motor domain-containing protein</fullName>
    </recommendedName>
</protein>
<dbReference type="GO" id="GO:0007015">
    <property type="term" value="P:actin filament organization"/>
    <property type="evidence" value="ECO:0007669"/>
    <property type="project" value="TreeGrafter"/>
</dbReference>
<feature type="compositionally biased region" description="Polar residues" evidence="7">
    <location>
        <begin position="369"/>
        <end position="380"/>
    </location>
</feature>
<dbReference type="Pfam" id="PF00612">
    <property type="entry name" value="IQ"/>
    <property type="match status" value="1"/>
</dbReference>
<evidence type="ECO:0000256" key="1">
    <source>
        <dbReference type="ARBA" id="ARBA00022741"/>
    </source>
</evidence>
<keyword evidence="2 6" id="KW-0067">ATP-binding</keyword>
<dbReference type="InterPro" id="IPR000048">
    <property type="entry name" value="IQ_motif_EF-hand-BS"/>
</dbReference>
<dbReference type="SUPFAM" id="SSF52540">
    <property type="entry name" value="P-loop containing nucleoside triphosphate hydrolases"/>
    <property type="match status" value="2"/>
</dbReference>
<feature type="domain" description="TH1" evidence="9">
    <location>
        <begin position="1255"/>
        <end position="1440"/>
    </location>
</feature>
<keyword evidence="4 6" id="KW-0505">Motor protein</keyword>
<dbReference type="GO" id="GO:0006897">
    <property type="term" value="P:endocytosis"/>
    <property type="evidence" value="ECO:0007669"/>
    <property type="project" value="TreeGrafter"/>
</dbReference>
<dbReference type="GO" id="GO:0016459">
    <property type="term" value="C:myosin complex"/>
    <property type="evidence" value="ECO:0007669"/>
    <property type="project" value="UniProtKB-KW"/>
</dbReference>
<dbReference type="VEuPathDB" id="VectorBase:GPAI018183"/>
<keyword evidence="1 6" id="KW-0547">Nucleotide-binding</keyword>
<evidence type="ECO:0000256" key="2">
    <source>
        <dbReference type="ARBA" id="ARBA00022840"/>
    </source>
</evidence>
<dbReference type="Gene3D" id="3.40.850.10">
    <property type="entry name" value="Kinesin motor domain"/>
    <property type="match status" value="3"/>
</dbReference>
<dbReference type="PRINTS" id="PR00193">
    <property type="entry name" value="MYOSINHEAVY"/>
</dbReference>
<dbReference type="Gene3D" id="1.20.120.720">
    <property type="entry name" value="Myosin VI head, motor domain, U50 subdomain"/>
    <property type="match status" value="1"/>
</dbReference>
<evidence type="ECO:0000256" key="6">
    <source>
        <dbReference type="PROSITE-ProRule" id="PRU00782"/>
    </source>
</evidence>
<dbReference type="InterPro" id="IPR036961">
    <property type="entry name" value="Kinesin_motor_dom_sf"/>
</dbReference>
<dbReference type="Pfam" id="PF06017">
    <property type="entry name" value="Myosin_TH1"/>
    <property type="match status" value="1"/>
</dbReference>
<name>A0A1A9ZLB5_GLOPL</name>
<feature type="region of interest" description="Actin-binding" evidence="6">
    <location>
        <begin position="985"/>
        <end position="1007"/>
    </location>
</feature>
<dbReference type="SMART" id="SM00242">
    <property type="entry name" value="MYSc"/>
    <property type="match status" value="1"/>
</dbReference>
<dbReference type="Gene3D" id="1.10.10.820">
    <property type="match status" value="1"/>
</dbReference>
<dbReference type="GO" id="GO:0030048">
    <property type="term" value="P:actin filament-based movement"/>
    <property type="evidence" value="ECO:0007669"/>
    <property type="project" value="TreeGrafter"/>
</dbReference>
<dbReference type="PROSITE" id="PS51456">
    <property type="entry name" value="MYOSIN_MOTOR"/>
    <property type="match status" value="1"/>
</dbReference>
<dbReference type="SMART" id="SM00015">
    <property type="entry name" value="IQ"/>
    <property type="match status" value="2"/>
</dbReference>
<feature type="binding site" evidence="6">
    <location>
        <begin position="98"/>
        <end position="105"/>
    </location>
    <ligand>
        <name>ATP</name>
        <dbReference type="ChEBI" id="CHEBI:30616"/>
    </ligand>
</feature>
<sequence>MEQEIGTWDSVLLENLSEDNFINNIHQRYKRDHIYTYIGTSVVAINPYHHISEQSSEVIRSYGSKGIFQLPPHIYGLANLAFQSLKDQSEDQCILLTGEGGSGKTESFKMIVNFITQIQDKSHSGALKKQSSISSSAGGVQSSCSSTVYRHRRNSSSCSIGPTSNYMLCKNTTSTASASSCLASGSQRRQSPSPTARRCDMVVQQRVRAESSERHGKRNIREKMVDFDFSHHKSTENFQIHDTTLHTTTAAVHRSHIPIPTTTISGSAGAPSKSCFKHHQATQVTCSTATPSRTACSTAFSAASPSSKFGVNSSGCRQCGHSKCTRAQSLEKEDRERKLGFLRTLHPQLNPGRSLSACSSTHIQRGSCSNLTRQHSTESYGSRDERSSLMGSTHRISLYDAHKLSQAMTAAQQEQQHSQPSTRRHKDPLKRLRDCVLYADVFLEAMGNASTLKNNNSSRYKQQQAQLETEFIYAPTNLPSIATALYGRQRRGNVTIADDNAGNSTKYCLEFRILNATKCKFGQLVWVHYSIVQTRKKHKTSSEFDLSPSKYPPLWFPIVRSYRLSFSHIILCLSMRFNHIKDLSLDVFHISNGKLFDIEVDFKGDPIGVHITHYMLEKTRVTNIAIGERNFHIFYQLLLGGDLALLKSLKLYRNLEKYEILKNTSAMEEDRTNFHYTKKSLDVLGMSCDEINAIFRVIAVVLKLGNFVFVPVTNIDGTEGCQISNFYEVQETAHLLNLEAQILINCLTRATSSNSTQEDVGCDMDARQASIARNTLCRTLYARLFTWLVNKINDSLKSMQREKNLALLDFYGFESLECNSFEQFAINYGAEKIHQHFVHNVLRVEQELYAREGLEWTRIDYFDNESICELIDKPSYGILSLINEPHLTTNDMLLQRVQQCCAGHPNFMICGPNSMAFRIRHFANVVNYSVQYFLEKNSDVLPKYISSALYQSNLPLVQSLFPEGNPRRQASKKPTTLSSNIRTQLQTLLAIIKPRRSHYVFCIKPNECRQSRIFDIALVQHQVRYMSLMPLVHLCRTGHCFHMPHAKFFVRYKLLSNITWPHYHGGTIVEGIAIIIRSLPLPSAEFTIGTKNVFVRSPRTVYELEQFRKGRINDLAILIQKTFRMYRLRKFYLCKRNSQIVISSAWRTWRAREEYRSMKYKRQVQWAVDVISRNYHLWKMRQYLLTIPLRLPPNTLSPLSMDWPTAPKFLSETSRLLRAIYHRWKCFIYRNSFDQTSRNRMREKVTASIIFKDRKASYVRSVSHPFIGDYVRLRHNQQWKKMCVDTNDQYVVFADIINKITRSSGKIAPILLVLSTSSLLLLDQRTLQIKYRVPAAEIYRMSLSPYLDDIAVFHVKASEFGRKKGDFVFETAHVIEIVTKMFLVVQNATGKPPEIHISTEFEANFGQQTVIFNFKYVGMSELAQGPPKVTRKANRMEIIV</sequence>
<dbReference type="InterPro" id="IPR001609">
    <property type="entry name" value="Myosin_head_motor_dom-like"/>
</dbReference>
<dbReference type="Proteomes" id="UP000092445">
    <property type="component" value="Unassembled WGS sequence"/>
</dbReference>
<dbReference type="GO" id="GO:0051015">
    <property type="term" value="F:actin filament binding"/>
    <property type="evidence" value="ECO:0007669"/>
    <property type="project" value="TreeGrafter"/>
</dbReference>
<reference evidence="10" key="2">
    <citation type="submission" date="2020-05" db="UniProtKB">
        <authorList>
            <consortium name="EnsemblMetazoa"/>
        </authorList>
    </citation>
    <scope>IDENTIFICATION</scope>
    <source>
        <strain evidence="10">IAEA</strain>
    </source>
</reference>
<dbReference type="GO" id="GO:0000146">
    <property type="term" value="F:microfilament motor activity"/>
    <property type="evidence" value="ECO:0007669"/>
    <property type="project" value="TreeGrafter"/>
</dbReference>
<dbReference type="EnsemblMetazoa" id="GPAI018183-RA">
    <property type="protein sequence ID" value="GPAI018183-PA"/>
    <property type="gene ID" value="GPAI018183"/>
</dbReference>
<keyword evidence="11" id="KW-1185">Reference proteome</keyword>
<evidence type="ECO:0000313" key="11">
    <source>
        <dbReference type="Proteomes" id="UP000092445"/>
    </source>
</evidence>
<dbReference type="Pfam" id="PF00063">
    <property type="entry name" value="Myosin_head"/>
    <property type="match status" value="2"/>
</dbReference>
<dbReference type="GO" id="GO:0005902">
    <property type="term" value="C:microvillus"/>
    <property type="evidence" value="ECO:0007669"/>
    <property type="project" value="TreeGrafter"/>
</dbReference>
<dbReference type="PANTHER" id="PTHR13140:SF802">
    <property type="entry name" value="UNCONVENTIONAL MYOSIN-IB ISOFORM X1"/>
    <property type="match status" value="1"/>
</dbReference>
<dbReference type="GO" id="GO:0005886">
    <property type="term" value="C:plasma membrane"/>
    <property type="evidence" value="ECO:0007669"/>
    <property type="project" value="TreeGrafter"/>
</dbReference>
<reference evidence="11" key="1">
    <citation type="submission" date="2014-03" db="EMBL/GenBank/DDBJ databases">
        <authorList>
            <person name="Aksoy S."/>
            <person name="Warren W."/>
            <person name="Wilson R.K."/>
        </authorList>
    </citation>
    <scope>NUCLEOTIDE SEQUENCE [LARGE SCALE GENOMIC DNA]</scope>
    <source>
        <strain evidence="11">IAEA</strain>
    </source>
</reference>
<evidence type="ECO:0000259" key="8">
    <source>
        <dbReference type="PROSITE" id="PS51456"/>
    </source>
</evidence>
<dbReference type="Gene3D" id="1.20.5.4820">
    <property type="match status" value="1"/>
</dbReference>
<dbReference type="InterPro" id="IPR010926">
    <property type="entry name" value="Myosin_TH1"/>
</dbReference>
<evidence type="ECO:0000313" key="10">
    <source>
        <dbReference type="EnsemblMetazoa" id="GPAI018183-PA"/>
    </source>
</evidence>
<accession>A0A1A9ZLB5</accession>
<feature type="region of interest" description="Disordered" evidence="7">
    <location>
        <begin position="408"/>
        <end position="427"/>
    </location>
</feature>
<dbReference type="PROSITE" id="PS51757">
    <property type="entry name" value="TH1"/>
    <property type="match status" value="1"/>
</dbReference>
<evidence type="ECO:0000256" key="5">
    <source>
        <dbReference type="ARBA" id="ARBA00023203"/>
    </source>
</evidence>